<gene>
    <name evidence="1" type="ORF">BFJ65_g14600</name>
</gene>
<name>A0A3L6N218_FUSOX</name>
<protein>
    <submittedName>
        <fullName evidence="1">Uncharacterized protein</fullName>
    </submittedName>
</protein>
<accession>A0A3L6N218</accession>
<comment type="caution">
    <text evidence="1">The sequence shown here is derived from an EMBL/GenBank/DDBJ whole genome shotgun (WGS) entry which is preliminary data.</text>
</comment>
<dbReference type="AlphaFoldDB" id="A0A3L6N218"/>
<organism evidence="1 2">
    <name type="scientific">Fusarium oxysporum f. sp. cepae</name>
    <dbReference type="NCBI Taxonomy" id="396571"/>
    <lineage>
        <taxon>Eukaryota</taxon>
        <taxon>Fungi</taxon>
        <taxon>Dikarya</taxon>
        <taxon>Ascomycota</taxon>
        <taxon>Pezizomycotina</taxon>
        <taxon>Sordariomycetes</taxon>
        <taxon>Hypocreomycetidae</taxon>
        <taxon>Hypocreales</taxon>
        <taxon>Nectriaceae</taxon>
        <taxon>Fusarium</taxon>
        <taxon>Fusarium oxysporum species complex</taxon>
    </lineage>
</organism>
<reference evidence="1 2" key="1">
    <citation type="journal article" date="2018" name="Sci. Rep.">
        <title>Characterisation of pathogen-specific regions and novel effector candidates in Fusarium oxysporum f. sp. cepae.</title>
        <authorList>
            <person name="Armitage A.D."/>
            <person name="Taylor A."/>
            <person name="Sobczyk M.K."/>
            <person name="Baxter L."/>
            <person name="Greenfield B.P."/>
            <person name="Bates H.J."/>
            <person name="Wilson F."/>
            <person name="Jackson A.C."/>
            <person name="Ott S."/>
            <person name="Harrison R.J."/>
            <person name="Clarkson J.P."/>
        </authorList>
    </citation>
    <scope>NUCLEOTIDE SEQUENCE [LARGE SCALE GENOMIC DNA]</scope>
    <source>
        <strain evidence="1 2">FoC_Fus2</strain>
    </source>
</reference>
<sequence>MMLAGYKNAATAHTAKLLSFGPAGSSQTSNPPTLPPDASLINRGFLYLLRIPSNTSLVRGTKLSEFCGAFVTTVFSINQDNPMAYESSCKDHVTVLIKSTRDNSF</sequence>
<dbReference type="EMBL" id="MRCU01000010">
    <property type="protein sequence ID" value="RKK10604.1"/>
    <property type="molecule type" value="Genomic_DNA"/>
</dbReference>
<dbReference type="Proteomes" id="UP000270866">
    <property type="component" value="Unassembled WGS sequence"/>
</dbReference>
<evidence type="ECO:0000313" key="2">
    <source>
        <dbReference type="Proteomes" id="UP000270866"/>
    </source>
</evidence>
<evidence type="ECO:0000313" key="1">
    <source>
        <dbReference type="EMBL" id="RKK10604.1"/>
    </source>
</evidence>
<proteinExistence type="predicted"/>